<evidence type="ECO:0000313" key="2">
    <source>
        <dbReference type="Proteomes" id="UP001732700"/>
    </source>
</evidence>
<accession>A0ACD5ZF52</accession>
<sequence>MRTTPVRDGSRAALLVLPVLLAAAALAPRRARAVTDAADVAAINGLYVSLGSPKLPGWVPNGGDPCGEIWQGVTCTGTSITSIKMNVANLGGQLGSLGNFTAITTIDLSNNNIGGIIPEDLPLTLQNLFLSDNQLTGSIPSSLSKLTSLSAMSLNANHLDGELPDSFDSLVGLINLDMSSNNFTGILPPSMQNLSSLTTLRIQDNQLSGTLNALQDLPLKDLNVENNLFSGPVPPKLLNIPTFKMDGNPFNTTIAPSASPPSASAGPAPIPTPAGPKQAPTPTTPPTGLNPTLAPPSPPSKAPPPSNSSGGSTTRDSTSSSNKNKSSTLKIVGFVLLGVVLFIAIALLVIFCLSKYQERQSRYDYNRSQLGRVRHRVEPQALPASVQPWNDVKKGSGEALDKRGRELSIAAAAVPKKPAENRKEHIINLDRTDSELFAAAPPRPPPPPPLPPAEKVVVNPIVPPEKRYSPPPRTNTSNSATPFSVASLQQYTSNFREQNVIRESRLGKVYLAELPEGKLMEVMKIDNANGRVSVVDFLDLVARISEIKNPNILQLVGYCAEYGQRLLVYNHFSRKTLYDALHDREETDNALSWNARLQVALGSGKALQYLHENVQPPIVHQNFEPEHVLLDNKLSVCVAECGLAELMPSSSVTQLSGRMRTLLNYEAPELQESRIISERSDVYSFGVVMLELLTGRKPHDSSRPRHEQHLVRWAGFQLHDIESLSKMVDPPIRGQFSEKALSRFADIISRCIQREPEFRPPMSAVVQDLASIVNASGEESE</sequence>
<reference evidence="1" key="2">
    <citation type="submission" date="2025-09" db="UniProtKB">
        <authorList>
            <consortium name="EnsemblPlants"/>
        </authorList>
    </citation>
    <scope>IDENTIFICATION</scope>
</reference>
<protein>
    <submittedName>
        <fullName evidence="1">Uncharacterized protein</fullName>
    </submittedName>
</protein>
<keyword evidence="2" id="KW-1185">Reference proteome</keyword>
<dbReference type="Proteomes" id="UP001732700">
    <property type="component" value="Chromosome 6C"/>
</dbReference>
<reference evidence="1" key="1">
    <citation type="submission" date="2021-05" db="EMBL/GenBank/DDBJ databases">
        <authorList>
            <person name="Scholz U."/>
            <person name="Mascher M."/>
            <person name="Fiebig A."/>
        </authorList>
    </citation>
    <scope>NUCLEOTIDE SEQUENCE [LARGE SCALE GENOMIC DNA]</scope>
</reference>
<organism evidence="1 2">
    <name type="scientific">Avena sativa</name>
    <name type="common">Oat</name>
    <dbReference type="NCBI Taxonomy" id="4498"/>
    <lineage>
        <taxon>Eukaryota</taxon>
        <taxon>Viridiplantae</taxon>
        <taxon>Streptophyta</taxon>
        <taxon>Embryophyta</taxon>
        <taxon>Tracheophyta</taxon>
        <taxon>Spermatophyta</taxon>
        <taxon>Magnoliopsida</taxon>
        <taxon>Liliopsida</taxon>
        <taxon>Poales</taxon>
        <taxon>Poaceae</taxon>
        <taxon>BOP clade</taxon>
        <taxon>Pooideae</taxon>
        <taxon>Poodae</taxon>
        <taxon>Poeae</taxon>
        <taxon>Poeae Chloroplast Group 1 (Aveneae type)</taxon>
        <taxon>Aveninae</taxon>
        <taxon>Avena</taxon>
    </lineage>
</organism>
<evidence type="ECO:0000313" key="1">
    <source>
        <dbReference type="EnsemblPlants" id="AVESA.00010b.r2.6CG1145360.1.CDS"/>
    </source>
</evidence>
<name>A0ACD5ZF52_AVESA</name>
<proteinExistence type="predicted"/>
<dbReference type="EnsemblPlants" id="AVESA.00010b.r2.6CG1145360.1">
    <property type="protein sequence ID" value="AVESA.00010b.r2.6CG1145360.1.CDS"/>
    <property type="gene ID" value="AVESA.00010b.r2.6CG1145360"/>
</dbReference>